<proteinExistence type="predicted"/>
<feature type="non-terminal residue" evidence="2">
    <location>
        <position position="243"/>
    </location>
</feature>
<evidence type="ECO:0000256" key="1">
    <source>
        <dbReference type="SAM" id="MobiDB-lite"/>
    </source>
</evidence>
<feature type="region of interest" description="Disordered" evidence="1">
    <location>
        <begin position="148"/>
        <end position="186"/>
    </location>
</feature>
<organism evidence="2 3">
    <name type="scientific">Mya arenaria</name>
    <name type="common">Soft-shell clam</name>
    <dbReference type="NCBI Taxonomy" id="6604"/>
    <lineage>
        <taxon>Eukaryota</taxon>
        <taxon>Metazoa</taxon>
        <taxon>Spiralia</taxon>
        <taxon>Lophotrochozoa</taxon>
        <taxon>Mollusca</taxon>
        <taxon>Bivalvia</taxon>
        <taxon>Autobranchia</taxon>
        <taxon>Heteroconchia</taxon>
        <taxon>Euheterodonta</taxon>
        <taxon>Imparidentia</taxon>
        <taxon>Neoheterodontei</taxon>
        <taxon>Myida</taxon>
        <taxon>Myoidea</taxon>
        <taxon>Myidae</taxon>
        <taxon>Mya</taxon>
    </lineage>
</organism>
<gene>
    <name evidence="2" type="ORF">MAR_030299</name>
</gene>
<dbReference type="Proteomes" id="UP001164746">
    <property type="component" value="Chromosome 2"/>
</dbReference>
<accession>A0ABY7DM50</accession>
<evidence type="ECO:0000313" key="3">
    <source>
        <dbReference type="Proteomes" id="UP001164746"/>
    </source>
</evidence>
<protein>
    <submittedName>
        <fullName evidence="2">Uncharacterized protein</fullName>
    </submittedName>
</protein>
<evidence type="ECO:0000313" key="2">
    <source>
        <dbReference type="EMBL" id="WAQ97609.1"/>
    </source>
</evidence>
<keyword evidence="3" id="KW-1185">Reference proteome</keyword>
<reference evidence="2" key="1">
    <citation type="submission" date="2022-11" db="EMBL/GenBank/DDBJ databases">
        <title>Centuries of genome instability and evolution in soft-shell clam transmissible cancer (bioRxiv).</title>
        <authorList>
            <person name="Hart S.F.M."/>
            <person name="Yonemitsu M.A."/>
            <person name="Giersch R.M."/>
            <person name="Beal B.F."/>
            <person name="Arriagada G."/>
            <person name="Davis B.W."/>
            <person name="Ostrander E.A."/>
            <person name="Goff S.P."/>
            <person name="Metzger M.J."/>
        </authorList>
    </citation>
    <scope>NUCLEOTIDE SEQUENCE</scope>
    <source>
        <strain evidence="2">MELC-2E11</strain>
        <tissue evidence="2">Siphon/mantle</tissue>
    </source>
</reference>
<dbReference type="EMBL" id="CP111013">
    <property type="protein sequence ID" value="WAQ97609.1"/>
    <property type="molecule type" value="Genomic_DNA"/>
</dbReference>
<sequence length="243" mass="26847">MNVSDINTKVSGRVDSALPPIDGQYSANNLRQNRICGINAFSSSNMVSQNNRGTSSKSLIYRSIPPKPHTFTLSDMIGESLPQQKGVTSKKLGMSGSSSSEFAKRFLSRPMAQPKVVEFNVGKMTPLMPTGSNTATTTTNGTMQLAPTSFSEVRPKSASRSISRASRTSRHSVRKTPESVRTAPPLDTGIVYPETFEFEDINHLPNQKTQVLPPRNLPWVFRYKVKRNMNELSKIMANKNPQL</sequence>
<name>A0ABY7DM50_MYAAR</name>